<protein>
    <submittedName>
        <fullName evidence="2">Uncharacterized protein</fullName>
    </submittedName>
</protein>
<dbReference type="RefSeq" id="WP_343772805.1">
    <property type="nucleotide sequence ID" value="NZ_BAAADV010000001.1"/>
</dbReference>
<accession>A0AAV3T7M5</accession>
<keyword evidence="3" id="KW-1185">Reference proteome</keyword>
<evidence type="ECO:0000256" key="1">
    <source>
        <dbReference type="SAM" id="MobiDB-lite"/>
    </source>
</evidence>
<proteinExistence type="predicted"/>
<comment type="caution">
    <text evidence="2">The sequence shown here is derived from an EMBL/GenBank/DDBJ whole genome shotgun (WGS) entry which is preliminary data.</text>
</comment>
<dbReference type="EMBL" id="BAAADV010000001">
    <property type="protein sequence ID" value="GAA0666729.1"/>
    <property type="molecule type" value="Genomic_DNA"/>
</dbReference>
<gene>
    <name evidence="2" type="ORF">GCM10009020_10050</name>
</gene>
<name>A0AAV3T7M5_9EURY</name>
<dbReference type="AlphaFoldDB" id="A0AAV3T7M5"/>
<dbReference type="Proteomes" id="UP001500420">
    <property type="component" value="Unassembled WGS sequence"/>
</dbReference>
<evidence type="ECO:0000313" key="2">
    <source>
        <dbReference type="EMBL" id="GAA0666729.1"/>
    </source>
</evidence>
<sequence length="86" mass="9707">MTCPFLEYRRESGDLQFDEARAYCGAVERFVQPMRADICNDRYDLEHAEHCEIYREHADEVGDGGDADAAGARDTEDTTGNEVSDQ</sequence>
<feature type="region of interest" description="Disordered" evidence="1">
    <location>
        <begin position="56"/>
        <end position="86"/>
    </location>
</feature>
<organism evidence="2 3">
    <name type="scientific">Natronoarchaeum mannanilyticum</name>
    <dbReference type="NCBI Taxonomy" id="926360"/>
    <lineage>
        <taxon>Archaea</taxon>
        <taxon>Methanobacteriati</taxon>
        <taxon>Methanobacteriota</taxon>
        <taxon>Stenosarchaea group</taxon>
        <taxon>Halobacteria</taxon>
        <taxon>Halobacteriales</taxon>
        <taxon>Natronoarchaeaceae</taxon>
    </lineage>
</organism>
<reference evidence="2 3" key="1">
    <citation type="journal article" date="2019" name="Int. J. Syst. Evol. Microbiol.">
        <title>The Global Catalogue of Microorganisms (GCM) 10K type strain sequencing project: providing services to taxonomists for standard genome sequencing and annotation.</title>
        <authorList>
            <consortium name="The Broad Institute Genomics Platform"/>
            <consortium name="The Broad Institute Genome Sequencing Center for Infectious Disease"/>
            <person name="Wu L."/>
            <person name="Ma J."/>
        </authorList>
    </citation>
    <scope>NUCLEOTIDE SEQUENCE [LARGE SCALE GENOMIC DNA]</scope>
    <source>
        <strain evidence="2 3">JCM 16328</strain>
    </source>
</reference>
<evidence type="ECO:0000313" key="3">
    <source>
        <dbReference type="Proteomes" id="UP001500420"/>
    </source>
</evidence>